<evidence type="ECO:0000313" key="1">
    <source>
        <dbReference type="EMBL" id="KAA1113407.1"/>
    </source>
</evidence>
<evidence type="ECO:0000313" key="4">
    <source>
        <dbReference type="Proteomes" id="UP000325313"/>
    </source>
</evidence>
<dbReference type="AlphaFoldDB" id="A0A5B0RBT1"/>
<dbReference type="Proteomes" id="UP000324748">
    <property type="component" value="Unassembled WGS sequence"/>
</dbReference>
<dbReference type="EMBL" id="VDEP01000215">
    <property type="protein sequence ID" value="KAA1122832.1"/>
    <property type="molecule type" value="Genomic_DNA"/>
</dbReference>
<reference evidence="3 4" key="1">
    <citation type="submission" date="2019-05" db="EMBL/GenBank/DDBJ databases">
        <title>Emergence of the Ug99 lineage of the wheat stem rust pathogen through somatic hybridization.</title>
        <authorList>
            <person name="Li F."/>
            <person name="Upadhyaya N.M."/>
            <person name="Sperschneider J."/>
            <person name="Matny O."/>
            <person name="Nguyen-Phuc H."/>
            <person name="Mago R."/>
            <person name="Raley C."/>
            <person name="Miller M.E."/>
            <person name="Silverstein K.A.T."/>
            <person name="Henningsen E."/>
            <person name="Hirsch C.D."/>
            <person name="Visser B."/>
            <person name="Pretorius Z.A."/>
            <person name="Steffenson B.J."/>
            <person name="Schwessinger B."/>
            <person name="Dodds P.N."/>
            <person name="Figueroa M."/>
        </authorList>
    </citation>
    <scope>NUCLEOTIDE SEQUENCE [LARGE SCALE GENOMIC DNA]</scope>
    <source>
        <strain evidence="1">21-0</strain>
        <strain evidence="2 4">Ug99</strain>
    </source>
</reference>
<keyword evidence="3" id="KW-1185">Reference proteome</keyword>
<dbReference type="Proteomes" id="UP000325313">
    <property type="component" value="Unassembled WGS sequence"/>
</dbReference>
<accession>A0A5B0RBT1</accession>
<comment type="caution">
    <text evidence="2">The sequence shown here is derived from an EMBL/GenBank/DDBJ whole genome shotgun (WGS) entry which is preliminary data.</text>
</comment>
<name>A0A5B0RBT1_PUCGR</name>
<proteinExistence type="predicted"/>
<gene>
    <name evidence="1" type="ORF">PGT21_030811</name>
    <name evidence="2" type="ORF">PGTUg99_008161</name>
</gene>
<sequence length="77" mass="8722">MWRLRWGSTPIAQIASPIDSEGNPYRTCTDGWAWAVSCCDQSKFDVLKKVDRPIKSIFITPKSFQDGCPKDKVESNN</sequence>
<organism evidence="2 4">
    <name type="scientific">Puccinia graminis f. sp. tritici</name>
    <dbReference type="NCBI Taxonomy" id="56615"/>
    <lineage>
        <taxon>Eukaryota</taxon>
        <taxon>Fungi</taxon>
        <taxon>Dikarya</taxon>
        <taxon>Basidiomycota</taxon>
        <taxon>Pucciniomycotina</taxon>
        <taxon>Pucciniomycetes</taxon>
        <taxon>Pucciniales</taxon>
        <taxon>Pucciniaceae</taxon>
        <taxon>Puccinia</taxon>
    </lineage>
</organism>
<evidence type="ECO:0000313" key="2">
    <source>
        <dbReference type="EMBL" id="KAA1122832.1"/>
    </source>
</evidence>
<evidence type="ECO:0000313" key="3">
    <source>
        <dbReference type="Proteomes" id="UP000324748"/>
    </source>
</evidence>
<dbReference type="EMBL" id="VSWC01000015">
    <property type="protein sequence ID" value="KAA1113407.1"/>
    <property type="molecule type" value="Genomic_DNA"/>
</dbReference>
<protein>
    <submittedName>
        <fullName evidence="2">Uncharacterized protein</fullName>
    </submittedName>
</protein>